<feature type="compositionally biased region" description="Pro residues" evidence="1">
    <location>
        <begin position="399"/>
        <end position="422"/>
    </location>
</feature>
<feature type="compositionally biased region" description="Basic and acidic residues" evidence="1">
    <location>
        <begin position="820"/>
        <end position="831"/>
    </location>
</feature>
<proteinExistence type="predicted"/>
<accession>A0A0D6ENA7</accession>
<protein>
    <submittedName>
        <fullName evidence="2">SPOSA6832_03200-mRNA-1:cds</fullName>
    </submittedName>
</protein>
<organism evidence="2 3">
    <name type="scientific">Sporidiobolus salmonicolor</name>
    <name type="common">Yeast-like fungus</name>
    <name type="synonym">Sporobolomyces salmonicolor</name>
    <dbReference type="NCBI Taxonomy" id="5005"/>
    <lineage>
        <taxon>Eukaryota</taxon>
        <taxon>Fungi</taxon>
        <taxon>Dikarya</taxon>
        <taxon>Basidiomycota</taxon>
        <taxon>Pucciniomycotina</taxon>
        <taxon>Microbotryomycetes</taxon>
        <taxon>Sporidiobolales</taxon>
        <taxon>Sporidiobolaceae</taxon>
        <taxon>Sporobolomyces</taxon>
    </lineage>
</organism>
<dbReference type="EMBL" id="CENE01000014">
    <property type="protein sequence ID" value="CEQ41464.1"/>
    <property type="molecule type" value="Genomic_DNA"/>
</dbReference>
<feature type="compositionally biased region" description="Pro residues" evidence="1">
    <location>
        <begin position="275"/>
        <end position="285"/>
    </location>
</feature>
<feature type="compositionally biased region" description="Polar residues" evidence="1">
    <location>
        <begin position="83"/>
        <end position="96"/>
    </location>
</feature>
<evidence type="ECO:0000256" key="1">
    <source>
        <dbReference type="SAM" id="MobiDB-lite"/>
    </source>
</evidence>
<keyword evidence="3" id="KW-1185">Reference proteome</keyword>
<dbReference type="AlphaFoldDB" id="A0A0D6ENA7"/>
<feature type="region of interest" description="Disordered" evidence="1">
    <location>
        <begin position="749"/>
        <end position="807"/>
    </location>
</feature>
<dbReference type="OrthoDB" id="21413at2759"/>
<feature type="region of interest" description="Disordered" evidence="1">
    <location>
        <begin position="820"/>
        <end position="924"/>
    </location>
</feature>
<feature type="compositionally biased region" description="Basic and acidic residues" evidence="1">
    <location>
        <begin position="866"/>
        <end position="897"/>
    </location>
</feature>
<dbReference type="Gene3D" id="1.10.287.370">
    <property type="match status" value="1"/>
</dbReference>
<feature type="region of interest" description="Disordered" evidence="1">
    <location>
        <begin position="173"/>
        <end position="641"/>
    </location>
</feature>
<feature type="compositionally biased region" description="Basic and acidic residues" evidence="1">
    <location>
        <begin position="302"/>
        <end position="337"/>
    </location>
</feature>
<feature type="compositionally biased region" description="Low complexity" evidence="1">
    <location>
        <begin position="597"/>
        <end position="610"/>
    </location>
</feature>
<feature type="region of interest" description="Disordered" evidence="1">
    <location>
        <begin position="83"/>
        <end position="134"/>
    </location>
</feature>
<dbReference type="Proteomes" id="UP000243876">
    <property type="component" value="Unassembled WGS sequence"/>
</dbReference>
<feature type="compositionally biased region" description="Acidic residues" evidence="1">
    <location>
        <begin position="765"/>
        <end position="780"/>
    </location>
</feature>
<feature type="compositionally biased region" description="Pro residues" evidence="1">
    <location>
        <begin position="363"/>
        <end position="375"/>
    </location>
</feature>
<name>A0A0D6ENA7_SPOSA</name>
<feature type="compositionally biased region" description="Low complexity" evidence="1">
    <location>
        <begin position="263"/>
        <end position="274"/>
    </location>
</feature>
<feature type="compositionally biased region" description="Low complexity" evidence="1">
    <location>
        <begin position="423"/>
        <end position="440"/>
    </location>
</feature>
<feature type="compositionally biased region" description="Basic and acidic residues" evidence="1">
    <location>
        <begin position="173"/>
        <end position="183"/>
    </location>
</feature>
<sequence length="924" mass="100082">MEQRNAALRPLTLPSLPPDLSRLSEFKAQLAQLHSDTQRYEALERKLDGFTDQPTWNAYIPFGPLAYFPGKLVHTNDITQTLLSAPPSGETSQDSSGGRADAGMQVGDGSKVLRSAKQAREEAQRLRTGSVDSEKTTDELCALDSGSASTRFAELDSKIASLEQEIAAKEAELKTKREAERKLGKGGSEGAMAGMGDDDDWTINERGEVINEEGLPMFDIREEPPLSPEPSPSAASASRGPDDGTPPRPKQMRYLIKTGGKQVVRPLAAPVPSVASPPAPAPRASPAPISSPVLSPIAEPGPKLDIKSILDELEAEEKAEREAHEAREMEEREKEEAMEVDGAPEGRIFEMAVDEKAASPAPASAPAPAKSPSPQPFAGFSAGFLSKSKQKRPSNSLVTPPPPSAASTAPPAPIPAPTPATAPAPALKSSLSRPASPSRSNNNNTTKRVAFELPVPDSEVPTRESKSKAAPIILGMGPLSDKEEANTRPVPEKQEEGKKEPFVRPIKEMVIERPMKKVVPPGGGKGGEGKKKVSRFRKGREAEEGGTVMEKAGAVEQEKEDPIVDKGKGKERVSDSSLAQEQQQQQHDVPAPIHTISLSSKPSASSSSTSTARADGTISYADIAFDSSEEDPDSMDVDSDEFAYSDEDDFDEEDLDVDAALHQREVALAYHRQRLGVGAGYGTGALGGYHAREASPFGATEQGLVPADATIDSLSSPLTHASAFGKPSRFRTANKHLESASLIIPSLLAADPTLTTSQSPLGPAPDDEDERRGEDDLDEKEQERLRRTLEALAEGRPLPEDEQVLEREKEVRLREELMKEKMEEQRRRDMALQRSAGKAPPSIVPVPRNREREKEAVVIPVPGNEPRGEVSTKEQQEEERREEERREEMRRELEKMTVEIAGEGEGAKPKRMSRFRQKQLGLVE</sequence>
<evidence type="ECO:0000313" key="3">
    <source>
        <dbReference type="Proteomes" id="UP000243876"/>
    </source>
</evidence>
<reference evidence="3" key="1">
    <citation type="submission" date="2015-02" db="EMBL/GenBank/DDBJ databases">
        <authorList>
            <person name="Gon?alves P."/>
        </authorList>
    </citation>
    <scope>NUCLEOTIDE SEQUENCE [LARGE SCALE GENOMIC DNA]</scope>
</reference>
<feature type="compositionally biased region" description="Basic and acidic residues" evidence="1">
    <location>
        <begin position="556"/>
        <end position="574"/>
    </location>
</feature>
<feature type="compositionally biased region" description="Basic and acidic residues" evidence="1">
    <location>
        <begin position="480"/>
        <end position="515"/>
    </location>
</feature>
<gene>
    <name evidence="2" type="primary">SPOSA6832_03200</name>
</gene>
<dbReference type="InterPro" id="IPR009053">
    <property type="entry name" value="Prefoldin"/>
</dbReference>
<feature type="compositionally biased region" description="Acidic residues" evidence="1">
    <location>
        <begin position="627"/>
        <end position="641"/>
    </location>
</feature>
<evidence type="ECO:0000313" key="2">
    <source>
        <dbReference type="EMBL" id="CEQ41464.1"/>
    </source>
</evidence>